<evidence type="ECO:0000256" key="4">
    <source>
        <dbReference type="ARBA" id="ARBA00022692"/>
    </source>
</evidence>
<protein>
    <submittedName>
        <fullName evidence="9">Trk system potassium uptake protein TrkH</fullName>
    </submittedName>
</protein>
<keyword evidence="3" id="KW-1003">Cell membrane</keyword>
<feature type="transmembrane region" description="Helical" evidence="8">
    <location>
        <begin position="124"/>
        <end position="144"/>
    </location>
</feature>
<feature type="transmembrane region" description="Helical" evidence="8">
    <location>
        <begin position="289"/>
        <end position="317"/>
    </location>
</feature>
<gene>
    <name evidence="9" type="ORF">SAMN02745152_02195</name>
</gene>
<dbReference type="InterPro" id="IPR003445">
    <property type="entry name" value="Cat_transpt"/>
</dbReference>
<feature type="transmembrane region" description="Helical" evidence="8">
    <location>
        <begin position="12"/>
        <end position="31"/>
    </location>
</feature>
<dbReference type="GO" id="GO:0005886">
    <property type="term" value="C:plasma membrane"/>
    <property type="evidence" value="ECO:0007669"/>
    <property type="project" value="UniProtKB-SubCell"/>
</dbReference>
<feature type="transmembrane region" description="Helical" evidence="8">
    <location>
        <begin position="182"/>
        <end position="202"/>
    </location>
</feature>
<accession>A0A1T4R2A2</accession>
<keyword evidence="7 8" id="KW-0472">Membrane</keyword>
<dbReference type="PANTHER" id="PTHR32024:SF1">
    <property type="entry name" value="KTR SYSTEM POTASSIUM UPTAKE PROTEIN B"/>
    <property type="match status" value="1"/>
</dbReference>
<dbReference type="OrthoDB" id="9810952at2"/>
<evidence type="ECO:0000313" key="9">
    <source>
        <dbReference type="EMBL" id="SKA09748.1"/>
    </source>
</evidence>
<dbReference type="PANTHER" id="PTHR32024">
    <property type="entry name" value="TRK SYSTEM POTASSIUM UPTAKE PROTEIN TRKG-RELATED"/>
    <property type="match status" value="1"/>
</dbReference>
<dbReference type="Pfam" id="PF02386">
    <property type="entry name" value="TrkH"/>
    <property type="match status" value="1"/>
</dbReference>
<sequence length="444" mass="48518">MKVVSGNIKFFSYFILLILTGSLLLQLPWCYVECEPVAYVDALFTSVSAVCVTGLSTVPMDIYTNQGFFVILLLIEFGGLGILTFVSLIFSLPKKKISLLNGKFVKEYFIADVDYNPRKILKSIFEYTIIIQFMGFVLLLPALYLSGSKDWVFDSLFLSISAFCNAGFSPYNTSLQPFENNFYVLTVIMGLIVFGGIGFVVIKNCSQILQGKARKLSLHSKIVLIMAVTLIVGGALFIFAVEEKKCFADYSFIKKIFLSLFQSVTTRTAGFEVTPQGSFDASVTIFDTLLMFIGGAPGSIAGGVKTTTVFVAVLYAIDGNQQRNTVKIGNYQLPPELVNKAITIVSRSILLLFVVTILLSFSESASLDAGTMRISELVFEATSAFATVGLSHGITGSLSTTGKIILILTMFIGRTGIFAMSLHISRYSTEDNQVGYPKESVLLG</sequence>
<comment type="subcellular location">
    <subcellularLocation>
        <location evidence="1">Cell membrane</location>
        <topology evidence="1">Multi-pass membrane protein</topology>
    </subcellularLocation>
</comment>
<evidence type="ECO:0000256" key="1">
    <source>
        <dbReference type="ARBA" id="ARBA00004651"/>
    </source>
</evidence>
<dbReference type="RefSeq" id="WP_078931903.1">
    <property type="nucleotide sequence ID" value="NZ_FUXC01000024.1"/>
</dbReference>
<feature type="transmembrane region" description="Helical" evidence="8">
    <location>
        <begin position="222"/>
        <end position="241"/>
    </location>
</feature>
<evidence type="ECO:0000256" key="6">
    <source>
        <dbReference type="ARBA" id="ARBA00023065"/>
    </source>
</evidence>
<dbReference type="GeneID" id="303368395"/>
<feature type="transmembrane region" description="Helical" evidence="8">
    <location>
        <begin position="68"/>
        <end position="90"/>
    </location>
</feature>
<evidence type="ECO:0000256" key="8">
    <source>
        <dbReference type="SAM" id="Phobius"/>
    </source>
</evidence>
<feature type="transmembrane region" description="Helical" evidence="8">
    <location>
        <begin position="337"/>
        <end position="361"/>
    </location>
</feature>
<proteinExistence type="predicted"/>
<evidence type="ECO:0000313" key="10">
    <source>
        <dbReference type="Proteomes" id="UP000190395"/>
    </source>
</evidence>
<evidence type="ECO:0000256" key="5">
    <source>
        <dbReference type="ARBA" id="ARBA00022989"/>
    </source>
</evidence>
<dbReference type="STRING" id="225004.SAMN02745152_02195"/>
<organism evidence="9 10">
    <name type="scientific">Treponema berlinense</name>
    <dbReference type="NCBI Taxonomy" id="225004"/>
    <lineage>
        <taxon>Bacteria</taxon>
        <taxon>Pseudomonadati</taxon>
        <taxon>Spirochaetota</taxon>
        <taxon>Spirochaetia</taxon>
        <taxon>Spirochaetales</taxon>
        <taxon>Treponemataceae</taxon>
        <taxon>Treponema</taxon>
    </lineage>
</organism>
<keyword evidence="5 8" id="KW-1133">Transmembrane helix</keyword>
<keyword evidence="6" id="KW-0406">Ion transport</keyword>
<feature type="transmembrane region" description="Helical" evidence="8">
    <location>
        <begin position="404"/>
        <end position="424"/>
    </location>
</feature>
<reference evidence="9 10" key="1">
    <citation type="submission" date="2017-02" db="EMBL/GenBank/DDBJ databases">
        <authorList>
            <person name="Peterson S.W."/>
        </authorList>
    </citation>
    <scope>NUCLEOTIDE SEQUENCE [LARGE SCALE GENOMIC DNA]</scope>
    <source>
        <strain evidence="9 10">ATCC BAA-909</strain>
    </source>
</reference>
<name>A0A1T4R2A2_9SPIR</name>
<feature type="transmembrane region" description="Helical" evidence="8">
    <location>
        <begin position="37"/>
        <end position="56"/>
    </location>
</feature>
<evidence type="ECO:0000256" key="7">
    <source>
        <dbReference type="ARBA" id="ARBA00023136"/>
    </source>
</evidence>
<dbReference type="Proteomes" id="UP000190395">
    <property type="component" value="Unassembled WGS sequence"/>
</dbReference>
<keyword evidence="10" id="KW-1185">Reference proteome</keyword>
<keyword evidence="2" id="KW-0813">Transport</keyword>
<evidence type="ECO:0000256" key="2">
    <source>
        <dbReference type="ARBA" id="ARBA00022448"/>
    </source>
</evidence>
<evidence type="ECO:0000256" key="3">
    <source>
        <dbReference type="ARBA" id="ARBA00022475"/>
    </source>
</evidence>
<dbReference type="EMBL" id="FUXC01000024">
    <property type="protein sequence ID" value="SKA09748.1"/>
    <property type="molecule type" value="Genomic_DNA"/>
</dbReference>
<dbReference type="GO" id="GO:0008324">
    <property type="term" value="F:monoatomic cation transmembrane transporter activity"/>
    <property type="evidence" value="ECO:0007669"/>
    <property type="project" value="InterPro"/>
</dbReference>
<dbReference type="GO" id="GO:0030001">
    <property type="term" value="P:metal ion transport"/>
    <property type="evidence" value="ECO:0007669"/>
    <property type="project" value="UniProtKB-ARBA"/>
</dbReference>
<dbReference type="AlphaFoldDB" id="A0A1T4R2A2"/>
<keyword evidence="4 8" id="KW-0812">Transmembrane</keyword>